<gene>
    <name evidence="1" type="ORF">FA95DRAFT_1423917</name>
</gene>
<name>A0ACB8RP31_9AGAM</name>
<protein>
    <submittedName>
        <fullName evidence="1">Uncharacterized protein</fullName>
    </submittedName>
</protein>
<evidence type="ECO:0000313" key="1">
    <source>
        <dbReference type="EMBL" id="KAI0046014.1"/>
    </source>
</evidence>
<keyword evidence="2" id="KW-1185">Reference proteome</keyword>
<reference evidence="1" key="1">
    <citation type="submission" date="2021-02" db="EMBL/GenBank/DDBJ databases">
        <authorList>
            <consortium name="DOE Joint Genome Institute"/>
            <person name="Ahrendt S."/>
            <person name="Looney B.P."/>
            <person name="Miyauchi S."/>
            <person name="Morin E."/>
            <person name="Drula E."/>
            <person name="Courty P.E."/>
            <person name="Chicoki N."/>
            <person name="Fauchery L."/>
            <person name="Kohler A."/>
            <person name="Kuo A."/>
            <person name="Labutti K."/>
            <person name="Pangilinan J."/>
            <person name="Lipzen A."/>
            <person name="Riley R."/>
            <person name="Andreopoulos W."/>
            <person name="He G."/>
            <person name="Johnson J."/>
            <person name="Barry K.W."/>
            <person name="Grigoriev I.V."/>
            <person name="Nagy L."/>
            <person name="Hibbett D."/>
            <person name="Henrissat B."/>
            <person name="Matheny P.B."/>
            <person name="Labbe J."/>
            <person name="Martin F."/>
        </authorList>
    </citation>
    <scope>NUCLEOTIDE SEQUENCE</scope>
    <source>
        <strain evidence="1">FP105234-sp</strain>
    </source>
</reference>
<accession>A0ACB8RP31</accession>
<dbReference type="Proteomes" id="UP000814033">
    <property type="component" value="Unassembled WGS sequence"/>
</dbReference>
<comment type="caution">
    <text evidence="1">The sequence shown here is derived from an EMBL/GenBank/DDBJ whole genome shotgun (WGS) entry which is preliminary data.</text>
</comment>
<dbReference type="EMBL" id="MU275936">
    <property type="protein sequence ID" value="KAI0046014.1"/>
    <property type="molecule type" value="Genomic_DNA"/>
</dbReference>
<sequence>MSAVRSNERRGARRQRSLPYSRPASQPKKSSWSFSNLFSFLNPLRSTSPEERDEVSNGSEEDASGDQSVEEDAEGNPPAPAEVLSQRGHEISQGLSLSSPLSPIGRDSHLALGTPTHAREQVVTSPPHSRREGSAVSPSPRENLDVVRQFLSERDDDRPLNSVEYTGLIALLQSSVDDEVPEEPFRFSPTPSRAGTPTFNMGSTSTPARNGSSHLPQRTLSKNPNGVYKWQGAGSARPRNRFQSPAFGAPRPSPTKIKLSPPESPKKTDTKRRRVGADAEMSTPHRVDAPAPSTPPSSRGQQQAGPSQSPTSPSKSTNGVAANGHTSSTTAPPSTPRLRLSVPPKPTTPAVPSPLRNTWGANDNSPPQPPNGPRQPTRAANFMSELIKEVTPPKKPDVANPYQTASPVKAGLPKKATRKRKAPEEKPKEKEKEIHVSPQRIIEATVPKGSTRSRPPADLRKPPVKSNGVSHSSSSAEPPRRSARLKSPSPPPATSLNGLSTLTSEKSDDEQPSPKKQKTSANGRSTQDVEIEDVDMSSSPSQPVTRPAEIIEPSESTSSQLDTKPSSAPIFGANGGTFSSTMKPFVAKSSAPKEPSKLRFGFAADTEEEPAPAKAPEPAPTTASTTSSFFGSSKPPVSHSPSFGGFSSSSTGSSTSALGSSTSAFGGSFGASASTSSSALGDKPAAVQPSSTTAKASPPSTAPAPTASDSVNPALTTPTPAKTTATFSSTTADPKDAAKTVSVSLLPTFSFTIPSTASYPTDHANECKEAKAADISSLPSFSISFDKLEKAPVEPAKAAPASTPAPASSGFNWAAAGIKPPPKAAGATWSCGTCMLTNPDSAQDCTVCEAPRP</sequence>
<organism evidence="1 2">
    <name type="scientific">Auriscalpium vulgare</name>
    <dbReference type="NCBI Taxonomy" id="40419"/>
    <lineage>
        <taxon>Eukaryota</taxon>
        <taxon>Fungi</taxon>
        <taxon>Dikarya</taxon>
        <taxon>Basidiomycota</taxon>
        <taxon>Agaricomycotina</taxon>
        <taxon>Agaricomycetes</taxon>
        <taxon>Russulales</taxon>
        <taxon>Auriscalpiaceae</taxon>
        <taxon>Auriscalpium</taxon>
    </lineage>
</organism>
<proteinExistence type="predicted"/>
<evidence type="ECO:0000313" key="2">
    <source>
        <dbReference type="Proteomes" id="UP000814033"/>
    </source>
</evidence>
<reference evidence="1" key="2">
    <citation type="journal article" date="2022" name="New Phytol.">
        <title>Evolutionary transition to the ectomycorrhizal habit in the genomes of a hyperdiverse lineage of mushroom-forming fungi.</title>
        <authorList>
            <person name="Looney B."/>
            <person name="Miyauchi S."/>
            <person name="Morin E."/>
            <person name="Drula E."/>
            <person name="Courty P.E."/>
            <person name="Kohler A."/>
            <person name="Kuo A."/>
            <person name="LaButti K."/>
            <person name="Pangilinan J."/>
            <person name="Lipzen A."/>
            <person name="Riley R."/>
            <person name="Andreopoulos W."/>
            <person name="He G."/>
            <person name="Johnson J."/>
            <person name="Nolan M."/>
            <person name="Tritt A."/>
            <person name="Barry K.W."/>
            <person name="Grigoriev I.V."/>
            <person name="Nagy L.G."/>
            <person name="Hibbett D."/>
            <person name="Henrissat B."/>
            <person name="Matheny P.B."/>
            <person name="Labbe J."/>
            <person name="Martin F.M."/>
        </authorList>
    </citation>
    <scope>NUCLEOTIDE SEQUENCE</scope>
    <source>
        <strain evidence="1">FP105234-sp</strain>
    </source>
</reference>